<comment type="caution">
    <text evidence="5">The sequence shown here is derived from an EMBL/GenBank/DDBJ whole genome shotgun (WGS) entry which is preliminary data.</text>
</comment>
<keyword evidence="2" id="KW-0238">DNA-binding</keyword>
<dbReference type="InterPro" id="IPR016032">
    <property type="entry name" value="Sig_transdc_resp-reg_C-effctor"/>
</dbReference>
<dbReference type="Gene3D" id="1.10.10.10">
    <property type="entry name" value="Winged helix-like DNA-binding domain superfamily/Winged helix DNA-binding domain"/>
    <property type="match status" value="1"/>
</dbReference>
<evidence type="ECO:0000313" key="5">
    <source>
        <dbReference type="EMBL" id="MFD1890600.1"/>
    </source>
</evidence>
<dbReference type="InterPro" id="IPR000792">
    <property type="entry name" value="Tscrpt_reg_LuxR_C"/>
</dbReference>
<dbReference type="PROSITE" id="PS50096">
    <property type="entry name" value="IQ"/>
    <property type="match status" value="1"/>
</dbReference>
<feature type="domain" description="HTH luxR-type" evidence="4">
    <location>
        <begin position="716"/>
        <end position="781"/>
    </location>
</feature>
<dbReference type="Pfam" id="PF25873">
    <property type="entry name" value="WHD_MalT"/>
    <property type="match status" value="1"/>
</dbReference>
<evidence type="ECO:0000256" key="3">
    <source>
        <dbReference type="ARBA" id="ARBA00023163"/>
    </source>
</evidence>
<dbReference type="SMART" id="SM00421">
    <property type="entry name" value="HTH_LUXR"/>
    <property type="match status" value="1"/>
</dbReference>
<dbReference type="PANTHER" id="PTHR44688">
    <property type="entry name" value="DNA-BINDING TRANSCRIPTIONAL ACTIVATOR DEVR_DOSR"/>
    <property type="match status" value="1"/>
</dbReference>
<organism evidence="5 6">
    <name type="scientific">Luteococcus peritonei</name>
    <dbReference type="NCBI Taxonomy" id="88874"/>
    <lineage>
        <taxon>Bacteria</taxon>
        <taxon>Bacillati</taxon>
        <taxon>Actinomycetota</taxon>
        <taxon>Actinomycetes</taxon>
        <taxon>Propionibacteriales</taxon>
        <taxon>Propionibacteriaceae</taxon>
        <taxon>Luteococcus</taxon>
    </lineage>
</organism>
<proteinExistence type="predicted"/>
<sequence>MATTDHDGPAVPQRLVSELDRLVQARIAVICAPAGFGKRDLVRTWISSREDLHAHWLGSADELDAVLEGFGQSEAELLVLVAESGALLEDEAFVTRALDLAERNARVRVVFVGRSRPEAPLGSLAARGLLVDLDADQLAWTRQEMGEALAPRNPALPGSALDTVMSGTRGWPAIGRMLAAEPLTWAHTSKVARLADSYIDREVLHDLSPADRELLAQLSALPSLDPLSAAWITGRSDAAAQLSRLQAHGVPITWDDANTIRLNPMLRGYLSRRLAREDPELSQELSRRAALWLRNRGRSMEAIQLAMQVGLVDLAWMLAAEFLTAHMNRPELVQTLPRLVEQLPPGWELDLVRSLTRGLATPQTMISLMDTIDAEQMVARGDSGRLAYACFVLGTVRRVSYPDEVDVSRALEIAAESDGRSVHELDLALLSAVRTEYGLWLMHHARMAEAHEVLLSALGVARVSNVPWTTVTALGALAFINAEQGNVNAAHRLADEAILTGADTVFTTDALDECAMLALALTAVDTGDLPSARRWLDQLDRHDDHLPENDALRVYVESSLLLAEDDAQGAQRLVGAYRDQPRGPMVDLHVLGIGIAAFNAAIELGELDVAEAELRLLRTVELADVQAGLPYFEARLALARGDARTAYNALQVVFTGPGTTVENGKRTLFLLMIFGIAADEMHRADEALQAFQRAGVLAERMGLNLPTARHTRVAVSSRKEVPLTEAERNVLARLDSAKTLGDTADELFISVNTLKTHLRRIYKKLGVANREEAIERARMMGIRPSG</sequence>
<keyword evidence="1" id="KW-0805">Transcription regulation</keyword>
<keyword evidence="3" id="KW-0804">Transcription</keyword>
<evidence type="ECO:0000313" key="6">
    <source>
        <dbReference type="Proteomes" id="UP001597326"/>
    </source>
</evidence>
<name>A0ABW4RX01_9ACTN</name>
<dbReference type="PROSITE" id="PS50043">
    <property type="entry name" value="HTH_LUXR_2"/>
    <property type="match status" value="1"/>
</dbReference>
<dbReference type="EMBL" id="JBHUFZ010000023">
    <property type="protein sequence ID" value="MFD1890600.1"/>
    <property type="molecule type" value="Genomic_DNA"/>
</dbReference>
<evidence type="ECO:0000256" key="1">
    <source>
        <dbReference type="ARBA" id="ARBA00023015"/>
    </source>
</evidence>
<dbReference type="Proteomes" id="UP001597326">
    <property type="component" value="Unassembled WGS sequence"/>
</dbReference>
<gene>
    <name evidence="5" type="ORF">ACFSCS_10480</name>
</gene>
<reference evidence="6" key="1">
    <citation type="journal article" date="2019" name="Int. J. Syst. Evol. Microbiol.">
        <title>The Global Catalogue of Microorganisms (GCM) 10K type strain sequencing project: providing services to taxonomists for standard genome sequencing and annotation.</title>
        <authorList>
            <consortium name="The Broad Institute Genomics Platform"/>
            <consortium name="The Broad Institute Genome Sequencing Center for Infectious Disease"/>
            <person name="Wu L."/>
            <person name="Ma J."/>
        </authorList>
    </citation>
    <scope>NUCLEOTIDE SEQUENCE [LARGE SCALE GENOMIC DNA]</scope>
    <source>
        <strain evidence="6">CAIM 431</strain>
    </source>
</reference>
<accession>A0ABW4RX01</accession>
<keyword evidence="6" id="KW-1185">Reference proteome</keyword>
<evidence type="ECO:0000256" key="2">
    <source>
        <dbReference type="ARBA" id="ARBA00023125"/>
    </source>
</evidence>
<evidence type="ECO:0000259" key="4">
    <source>
        <dbReference type="PROSITE" id="PS50043"/>
    </source>
</evidence>
<dbReference type="Pfam" id="PF00196">
    <property type="entry name" value="GerE"/>
    <property type="match status" value="1"/>
</dbReference>
<dbReference type="InterPro" id="IPR036388">
    <property type="entry name" value="WH-like_DNA-bd_sf"/>
</dbReference>
<dbReference type="InterPro" id="IPR059106">
    <property type="entry name" value="WHD_MalT"/>
</dbReference>
<dbReference type="PANTHER" id="PTHR44688:SF16">
    <property type="entry name" value="DNA-BINDING TRANSCRIPTIONAL ACTIVATOR DEVR_DOSR"/>
    <property type="match status" value="1"/>
</dbReference>
<protein>
    <submittedName>
        <fullName evidence="5">LuxR C-terminal-related transcriptional regulator</fullName>
    </submittedName>
</protein>
<dbReference type="SUPFAM" id="SSF46894">
    <property type="entry name" value="C-terminal effector domain of the bipartite response regulators"/>
    <property type="match status" value="1"/>
</dbReference>
<dbReference type="RefSeq" id="WP_343873803.1">
    <property type="nucleotide sequence ID" value="NZ_BAAAIX010000020.1"/>
</dbReference>
<dbReference type="CDD" id="cd06170">
    <property type="entry name" value="LuxR_C_like"/>
    <property type="match status" value="1"/>
</dbReference>